<comment type="caution">
    <text evidence="2">The sequence shown here is derived from an EMBL/GenBank/DDBJ whole genome shotgun (WGS) entry which is preliminary data.</text>
</comment>
<dbReference type="SUPFAM" id="SSF51735">
    <property type="entry name" value="NAD(P)-binding Rossmann-fold domains"/>
    <property type="match status" value="1"/>
</dbReference>
<dbReference type="PANTHER" id="PTHR43162:SF1">
    <property type="entry name" value="PRESTALK A DIFFERENTIATION PROTEIN A"/>
    <property type="match status" value="1"/>
</dbReference>
<dbReference type="EMBL" id="BMXL01000007">
    <property type="protein sequence ID" value="GHD23214.1"/>
    <property type="molecule type" value="Genomic_DNA"/>
</dbReference>
<dbReference type="InterPro" id="IPR036291">
    <property type="entry name" value="NAD(P)-bd_dom_sf"/>
</dbReference>
<dbReference type="Gene3D" id="3.40.50.720">
    <property type="entry name" value="NAD(P)-binding Rossmann-like Domain"/>
    <property type="match status" value="1"/>
</dbReference>
<protein>
    <submittedName>
        <fullName evidence="2">NmrA family transcriptional regulator</fullName>
    </submittedName>
</protein>
<organism evidence="2 3">
    <name type="scientific">Nocardiopsis kunsanensis</name>
    <dbReference type="NCBI Taxonomy" id="141693"/>
    <lineage>
        <taxon>Bacteria</taxon>
        <taxon>Bacillati</taxon>
        <taxon>Actinomycetota</taxon>
        <taxon>Actinomycetes</taxon>
        <taxon>Streptosporangiales</taxon>
        <taxon>Nocardiopsidaceae</taxon>
        <taxon>Nocardiopsis</taxon>
    </lineage>
</organism>
<proteinExistence type="predicted"/>
<dbReference type="InterPro" id="IPR051604">
    <property type="entry name" value="Ergot_Alk_Oxidoreductase"/>
</dbReference>
<evidence type="ECO:0000313" key="3">
    <source>
        <dbReference type="Proteomes" id="UP000654947"/>
    </source>
</evidence>
<feature type="region of interest" description="Disordered" evidence="1">
    <location>
        <begin position="1"/>
        <end position="31"/>
    </location>
</feature>
<evidence type="ECO:0000313" key="2">
    <source>
        <dbReference type="EMBL" id="GHD23214.1"/>
    </source>
</evidence>
<evidence type="ECO:0000256" key="1">
    <source>
        <dbReference type="SAM" id="MobiDB-lite"/>
    </source>
</evidence>
<gene>
    <name evidence="2" type="ORF">GCM10007147_18090</name>
</gene>
<name>A0A918XC91_9ACTN</name>
<dbReference type="PANTHER" id="PTHR43162">
    <property type="match status" value="1"/>
</dbReference>
<reference evidence="2 3" key="1">
    <citation type="journal article" date="2014" name="Int. J. Syst. Evol. Microbiol.">
        <title>Complete genome sequence of Corynebacterium casei LMG S-19264T (=DSM 44701T), isolated from a smear-ripened cheese.</title>
        <authorList>
            <consortium name="US DOE Joint Genome Institute (JGI-PGF)"/>
            <person name="Walter F."/>
            <person name="Albersmeier A."/>
            <person name="Kalinowski J."/>
            <person name="Ruckert C."/>
        </authorList>
    </citation>
    <scope>NUCLEOTIDE SEQUENCE [LARGE SCALE GENOMIC DNA]</scope>
    <source>
        <strain evidence="2 3">KCTC 19473</strain>
    </source>
</reference>
<keyword evidence="3" id="KW-1185">Reference proteome</keyword>
<dbReference type="Proteomes" id="UP000654947">
    <property type="component" value="Unassembled WGS sequence"/>
</dbReference>
<dbReference type="AlphaFoldDB" id="A0A918XC91"/>
<sequence>MENGAPAALTEDMPNTNQNTRPVLVTGGTGKTGRRVAERLRDLGHPVRVGSRSGTPPFSWEDPTTWEPALEGVGDLYLSYQPDLALPGAPETVGRFARAAADLGVRRTVLLSGRGEEGALAAERAVAEAGAEWTVVRCSFFAQNFNESFLLPQVLAGELALPVGGVTEPFVDADDIADVAVAALTGKGHAGAIHELTGPRALSFAEAAQEVSAATGRSVRYTELTHEEFAAALAEEGLPPELGDLFAVVLDGRNARTADGVQESLGRPPKDFSVFAREAAAMGVWSP</sequence>
<dbReference type="Gene3D" id="3.90.25.10">
    <property type="entry name" value="UDP-galactose 4-epimerase, domain 1"/>
    <property type="match status" value="1"/>
</dbReference>
<accession>A0A918XC91</accession>